<dbReference type="GeneID" id="26250754"/>
<evidence type="ECO:0000313" key="2">
    <source>
        <dbReference type="EMBL" id="EUN20857.1"/>
    </source>
</evidence>
<dbReference type="AlphaFoldDB" id="W7E9V0"/>
<dbReference type="HOGENOM" id="CLU_176674_0_0_1"/>
<feature type="non-terminal residue" evidence="2">
    <location>
        <position position="1"/>
    </location>
</feature>
<keyword evidence="3" id="KW-1185">Reference proteome</keyword>
<dbReference type="EMBL" id="KI968881">
    <property type="protein sequence ID" value="EUN20857.1"/>
    <property type="molecule type" value="Genomic_DNA"/>
</dbReference>
<dbReference type="RefSeq" id="XP_014550431.1">
    <property type="nucleotide sequence ID" value="XM_014694945.1"/>
</dbReference>
<evidence type="ECO:0000313" key="3">
    <source>
        <dbReference type="Proteomes" id="UP000054337"/>
    </source>
</evidence>
<sequence>SVRATVRPMQRHLPHQNIHPSFSTRDISTTTTALAKAIAEIDSQDVEGQLTSRAAQKNGVELTTLTHQHQNKTQSRTVTAQVMSIGSVSDEGSLRGIWECVGSQKT</sequence>
<organism evidence="2 3">
    <name type="scientific">Bipolaris victoriae (strain FI3)</name>
    <name type="common">Victoria blight of oats agent</name>
    <name type="synonym">Cochliobolus victoriae</name>
    <dbReference type="NCBI Taxonomy" id="930091"/>
    <lineage>
        <taxon>Eukaryota</taxon>
        <taxon>Fungi</taxon>
        <taxon>Dikarya</taxon>
        <taxon>Ascomycota</taxon>
        <taxon>Pezizomycotina</taxon>
        <taxon>Dothideomycetes</taxon>
        <taxon>Pleosporomycetidae</taxon>
        <taxon>Pleosporales</taxon>
        <taxon>Pleosporineae</taxon>
        <taxon>Pleosporaceae</taxon>
        <taxon>Bipolaris</taxon>
    </lineage>
</organism>
<evidence type="ECO:0000256" key="1">
    <source>
        <dbReference type="SAM" id="MobiDB-lite"/>
    </source>
</evidence>
<gene>
    <name evidence="2" type="ORF">COCVIDRAFT_115471</name>
</gene>
<accession>W7E9V0</accession>
<name>W7E9V0_BIPV3</name>
<protein>
    <submittedName>
        <fullName evidence="2">Uncharacterized protein</fullName>
    </submittedName>
</protein>
<reference evidence="2 3" key="1">
    <citation type="journal article" date="2013" name="PLoS Genet.">
        <title>Comparative genome structure, secondary metabolite, and effector coding capacity across Cochliobolus pathogens.</title>
        <authorList>
            <person name="Condon B.J."/>
            <person name="Leng Y."/>
            <person name="Wu D."/>
            <person name="Bushley K.E."/>
            <person name="Ohm R.A."/>
            <person name="Otillar R."/>
            <person name="Martin J."/>
            <person name="Schackwitz W."/>
            <person name="Grimwood J."/>
            <person name="MohdZainudin N."/>
            <person name="Xue C."/>
            <person name="Wang R."/>
            <person name="Manning V.A."/>
            <person name="Dhillon B."/>
            <person name="Tu Z.J."/>
            <person name="Steffenson B.J."/>
            <person name="Salamov A."/>
            <person name="Sun H."/>
            <person name="Lowry S."/>
            <person name="LaButti K."/>
            <person name="Han J."/>
            <person name="Copeland A."/>
            <person name="Lindquist E."/>
            <person name="Barry K."/>
            <person name="Schmutz J."/>
            <person name="Baker S.E."/>
            <person name="Ciuffetti L.M."/>
            <person name="Grigoriev I.V."/>
            <person name="Zhong S."/>
            <person name="Turgeon B.G."/>
        </authorList>
    </citation>
    <scope>NUCLEOTIDE SEQUENCE [LARGE SCALE GENOMIC DNA]</scope>
    <source>
        <strain evidence="2 3">FI3</strain>
    </source>
</reference>
<dbReference type="Proteomes" id="UP000054337">
    <property type="component" value="Unassembled WGS sequence"/>
</dbReference>
<proteinExistence type="predicted"/>
<feature type="region of interest" description="Disordered" evidence="1">
    <location>
        <begin position="1"/>
        <end position="23"/>
    </location>
</feature>
<dbReference type="OrthoDB" id="3690536at2759"/>